<evidence type="ECO:0000256" key="1">
    <source>
        <dbReference type="ARBA" id="ARBA00022741"/>
    </source>
</evidence>
<evidence type="ECO:0000313" key="4">
    <source>
        <dbReference type="EnsemblMetazoa" id="CLYHEMP003561.1"/>
    </source>
</evidence>
<dbReference type="InterPro" id="IPR036770">
    <property type="entry name" value="Ankyrin_rpt-contain_sf"/>
</dbReference>
<dbReference type="GO" id="GO:0031683">
    <property type="term" value="F:G-protein beta/gamma-subunit complex binding"/>
    <property type="evidence" value="ECO:0007669"/>
    <property type="project" value="InterPro"/>
</dbReference>
<dbReference type="GO" id="GO:0003924">
    <property type="term" value="F:GTPase activity"/>
    <property type="evidence" value="ECO:0007669"/>
    <property type="project" value="InterPro"/>
</dbReference>
<dbReference type="GO" id="GO:0007186">
    <property type="term" value="P:G protein-coupled receptor signaling pathway"/>
    <property type="evidence" value="ECO:0007669"/>
    <property type="project" value="InterPro"/>
</dbReference>
<dbReference type="SMART" id="SM00275">
    <property type="entry name" value="G_alpha"/>
    <property type="match status" value="1"/>
</dbReference>
<dbReference type="GO" id="GO:0005525">
    <property type="term" value="F:GTP binding"/>
    <property type="evidence" value="ECO:0007669"/>
    <property type="project" value="UniProtKB-KW"/>
</dbReference>
<keyword evidence="2" id="KW-0342">GTP-binding</keyword>
<organism evidence="4 5">
    <name type="scientific">Clytia hemisphaerica</name>
    <dbReference type="NCBI Taxonomy" id="252671"/>
    <lineage>
        <taxon>Eukaryota</taxon>
        <taxon>Metazoa</taxon>
        <taxon>Cnidaria</taxon>
        <taxon>Hydrozoa</taxon>
        <taxon>Hydroidolina</taxon>
        <taxon>Leptothecata</taxon>
        <taxon>Obeliida</taxon>
        <taxon>Clytiidae</taxon>
        <taxon>Clytia</taxon>
    </lineage>
</organism>
<dbReference type="Gene3D" id="1.25.40.20">
    <property type="entry name" value="Ankyrin repeat-containing domain"/>
    <property type="match status" value="1"/>
</dbReference>
<dbReference type="GeneID" id="136813960"/>
<keyword evidence="5" id="KW-1185">Reference proteome</keyword>
<keyword evidence="1" id="KW-0547">Nucleotide-binding</keyword>
<protein>
    <submittedName>
        <fullName evidence="4">Uncharacterized protein</fullName>
    </submittedName>
</protein>
<dbReference type="Proteomes" id="UP000594262">
    <property type="component" value="Unplaced"/>
</dbReference>
<evidence type="ECO:0000256" key="2">
    <source>
        <dbReference type="ARBA" id="ARBA00023134"/>
    </source>
</evidence>
<dbReference type="RefSeq" id="XP_066926575.1">
    <property type="nucleotide sequence ID" value="XM_067070474.1"/>
</dbReference>
<sequence>MGCTISQCVVDNKNFLKCTLGLDIHLKEALLEFCRDPNNSRNPLPINGVDLFNYFNDPKRKKRLATLLKNKKIFPDQYRLLLPQSGSVDCADWDVTLITFVAIQFLNLAAALKAIIEAARKSRNDLKHGNPEDYKLKQKFDDTMDDIEQLLIQLNYQKIADFNQLRNDNVQIDFNILCKHHSVLMQNLQSRLLREQDGMKKELLKEIVDKLEDNKKRKKIESNGLRLVKTLFKDVLIKLHKPTLAIDKIQSIHYGKEESNDLEIEYEDLQGIDYKVSLVKDDILIEITKELLPDYVYHFLVRTKQLDGTDEDFDIKFKAKDEGVSQTISRKQDILIWACNNGLPENIHHFKPLMPIKDNQECKPLRAGPQIAKTVGEFRTRARKYYTDHENLMRFPPSHYLENNVVSQLAARFEKHRSFQNQDIKILTPYHPVNHLKLMGVDMKQCYDDIMTSRCDSFENVVITIIPGDCQVLVSVVVEQTDDHSIQESVAQLNDILKTIYHVSSDPMKNGFISITGLLVCPNIDQNKFNATACFSKDYLKSELFFLKDDWDNNDSFKRKLEKILHNMSKEMKQIRPVKFKSMESVLEGFCGELMASMAQTTLYLPKVTDDVTTKIDTVLLTGEQIDIINSPANWKVIKGPFGSGKSIILHEVVRKLLKEESQSSIYYISFDPYSLVDVKFQESFDSLCIEENMEHLKPRIKAMSIGDALSDCQHVSIEDVYSLTQPPEKNLTVVLEHLLRKESNLDNGVTEVQENTQKGSSDGQPSHLEETKIHVLIDEFPQEFLTVSYVEELEKSMTKYFADSTVVFALQSVDKIRELSMKGKVKTQERCSLDQTRMSVFNLTKTMRMSVDIHQMVQVFQKEIEKDPIIIPLSHKTTVYESFKNRFTKSDQKERLTRGDIENVEVAVTDDEPTEALTDRVFGKQVSKNESTHTVATNLEMEQDHQMAVHGQWLTFPTLQKEQRYPGNIQSSNSIETLFDSSKFHDPEKIASGVILKSNNVTKKLSITLSYIQGESGHNISSDENPRIISLDKKFSSQRYEAVPTLSMIFKTYARNDLQLTVICNTIQQARLAESVLTDLYGPSKVSIFIPSLLNRYPSIKEKKEALSKSRKVLITDYRAFRGCEIEHCVLFLDQNERIAKNMYVEMLTRTINKLDLLILPSKGKTSFSSVLKTWQEKGLVSSSKVKTVSRKNNVIEVAVSDENGSNVKTFEANQDEMNTFQEMQSLEDNQNSFKYLKGFTLEKKPNKSKWNGEIYYEMMMLDGRTLSFEDVFNILRKGDFKQLDILIEEEPHLLNSLRNKKPRQNQTLLMRLLEEEMTTVLENTLERYILYEQDFSVVDINDNNSLHFVAKSHNLDGHSILPTLKTICERSNSKEITRKQNAFGYTPFHEAGAAVNNKVRIMQYLYDNGGDTATTTINGNRILHLFNQVDKTVNLLLLGDKESDKSKITKHLTISNGGFEGALYEYGTNDYLVNSMKVALNLMREHNLFKFTADATKTAAKTFFSLVEGGEFILTLKSPVLLSTMKELCEDEVVQHNFLHAKTCESGVSSIRLTKGGMNHNILEVGCAPSEHNSDSIFRINKITAIIYCLNKNTCTTILDSESKEENASQESFELMYSICNDYWLPEIPIIIVLNMPENFTQETFNKCSDLIKSKFQSLTFHKGKRQREIYTVFNTSGNEIARYIFVLVRQIIIKGSLKKQGLLEI</sequence>
<name>A0A7M5URZ6_9CNID</name>
<evidence type="ECO:0000313" key="5">
    <source>
        <dbReference type="Proteomes" id="UP000594262"/>
    </source>
</evidence>
<accession>A0A7M5URZ6</accession>
<dbReference type="Gene3D" id="3.40.50.300">
    <property type="entry name" value="P-loop containing nucleotide triphosphate hydrolases"/>
    <property type="match status" value="1"/>
</dbReference>
<dbReference type="EnsemblMetazoa" id="CLYHEMT003561.1">
    <property type="protein sequence ID" value="CLYHEMP003561.1"/>
    <property type="gene ID" value="CLYHEMG003561"/>
</dbReference>
<dbReference type="OrthoDB" id="6038521at2759"/>
<evidence type="ECO:0000256" key="3">
    <source>
        <dbReference type="ARBA" id="ARBA00023224"/>
    </source>
</evidence>
<dbReference type="InterPro" id="IPR001019">
    <property type="entry name" value="Gprotein_alpha_su"/>
</dbReference>
<reference evidence="4" key="1">
    <citation type="submission" date="2021-01" db="UniProtKB">
        <authorList>
            <consortium name="EnsemblMetazoa"/>
        </authorList>
    </citation>
    <scope>IDENTIFICATION</scope>
</reference>
<keyword evidence="3" id="KW-0807">Transducer</keyword>
<proteinExistence type="predicted"/>
<dbReference type="InterPro" id="IPR027417">
    <property type="entry name" value="P-loop_NTPase"/>
</dbReference>
<dbReference type="SUPFAM" id="SSF52540">
    <property type="entry name" value="P-loop containing nucleoside triphosphate hydrolases"/>
    <property type="match status" value="1"/>
</dbReference>
<dbReference type="SUPFAM" id="SSF48403">
    <property type="entry name" value="Ankyrin repeat"/>
    <property type="match status" value="1"/>
</dbReference>